<dbReference type="GeneID" id="28801066"/>
<accession>A0A0K0NL68</accession>
<dbReference type="EMBL" id="KR063280">
    <property type="protein sequence ID" value="AKL88297.1"/>
    <property type="molecule type" value="Genomic_DNA"/>
</dbReference>
<dbReference type="RefSeq" id="YP_009273498.1">
    <property type="nucleotide sequence ID" value="NC_030906.1"/>
</dbReference>
<reference evidence="1 2" key="1">
    <citation type="journal article" date="2015" name="PLoS ONE">
        <title>Lysis to Kill: Evaluation of the Lytic Abilities, and Genomics of Nine Bacteriophages Infective for Gordonia spp. and Their Potential Use in Activated Sludge Foam Biocontrol.</title>
        <authorList>
            <person name="Dyson Z.A."/>
            <person name="Tucci J."/>
            <person name="Seviour R.J."/>
            <person name="Petrovski S."/>
        </authorList>
    </citation>
    <scope>NUCLEOTIDE SEQUENCE [LARGE SCALE GENOMIC DNA]</scope>
</reference>
<proteinExistence type="predicted"/>
<keyword evidence="2" id="KW-1185">Reference proteome</keyword>
<dbReference type="OrthoDB" id="8269at10239"/>
<dbReference type="KEGG" id="vg:28801066"/>
<evidence type="ECO:0000313" key="1">
    <source>
        <dbReference type="EMBL" id="AKL88297.1"/>
    </source>
</evidence>
<name>A0A0K0NL68_9CAUD</name>
<dbReference type="InterPro" id="IPR029058">
    <property type="entry name" value="AB_hydrolase_fold"/>
</dbReference>
<dbReference type="SUPFAM" id="SSF53474">
    <property type="entry name" value="alpha/beta-Hydrolases"/>
    <property type="match status" value="1"/>
</dbReference>
<dbReference type="Gene3D" id="3.40.50.1820">
    <property type="entry name" value="alpha/beta hydrolase"/>
    <property type="match status" value="1"/>
</dbReference>
<evidence type="ECO:0000313" key="2">
    <source>
        <dbReference type="Proteomes" id="UP000203886"/>
    </source>
</evidence>
<gene>
    <name evidence="1" type="ORF">GMA6_16</name>
</gene>
<protein>
    <recommendedName>
        <fullName evidence="3">Lysin B</fullName>
    </recommendedName>
</protein>
<organism evidence="1 2">
    <name type="scientific">Gordonia phage GMA6</name>
    <dbReference type="NCBI Taxonomy" id="1647285"/>
    <lineage>
        <taxon>Viruses</taxon>
        <taxon>Duplodnaviria</taxon>
        <taxon>Heunggongvirae</taxon>
        <taxon>Uroviricota</taxon>
        <taxon>Caudoviricetes</taxon>
        <taxon>Bendigovirus</taxon>
        <taxon>Bendigovirus GMA6</taxon>
    </lineage>
</organism>
<evidence type="ECO:0008006" key="3">
    <source>
        <dbReference type="Google" id="ProtNLM"/>
    </source>
</evidence>
<sequence>MAKSIQLYAARGTGEPYGANMLSNVTRLLDRDVFTIREIVYPAAISGAGGLESWQESAATFRAFMDRELSAKRPWMGVGYSLGALCLGDLVGTLPLSQCKGIGLLADPRRHRTQYYGSRKPSGWGIAGERFVGRGDYPVWSLTEPGDPISELPGDNGWRNVAMLLGFGKQPRPARDWDMAYSFEWLSHYPPLGNRHTNYHREVFPGTRKKYTEVMADLLNEQGRKIIREM</sequence>
<dbReference type="Proteomes" id="UP000203886">
    <property type="component" value="Segment"/>
</dbReference>